<dbReference type="AlphaFoldDB" id="A0A381VHG3"/>
<dbReference type="EMBL" id="UINC01008858">
    <property type="protein sequence ID" value="SVA39809.1"/>
    <property type="molecule type" value="Genomic_DNA"/>
</dbReference>
<organism evidence="1">
    <name type="scientific">marine metagenome</name>
    <dbReference type="NCBI Taxonomy" id="408172"/>
    <lineage>
        <taxon>unclassified sequences</taxon>
        <taxon>metagenomes</taxon>
        <taxon>ecological metagenomes</taxon>
    </lineage>
</organism>
<accession>A0A381VHG3</accession>
<evidence type="ECO:0000313" key="1">
    <source>
        <dbReference type="EMBL" id="SVA39809.1"/>
    </source>
</evidence>
<protein>
    <submittedName>
        <fullName evidence="1">Uncharacterized protein</fullName>
    </submittedName>
</protein>
<name>A0A381VHG3_9ZZZZ</name>
<proteinExistence type="predicted"/>
<reference evidence="1" key="1">
    <citation type="submission" date="2018-05" db="EMBL/GenBank/DDBJ databases">
        <authorList>
            <person name="Lanie J.A."/>
            <person name="Ng W.-L."/>
            <person name="Kazmierczak K.M."/>
            <person name="Andrzejewski T.M."/>
            <person name="Davidsen T.M."/>
            <person name="Wayne K.J."/>
            <person name="Tettelin H."/>
            <person name="Glass J.I."/>
            <person name="Rusch D."/>
            <person name="Podicherti R."/>
            <person name="Tsui H.-C.T."/>
            <person name="Winkler M.E."/>
        </authorList>
    </citation>
    <scope>NUCLEOTIDE SEQUENCE</scope>
</reference>
<feature type="non-terminal residue" evidence="1">
    <location>
        <position position="115"/>
    </location>
</feature>
<gene>
    <name evidence="1" type="ORF">METZ01_LOCUS92663</name>
</gene>
<sequence length="115" mass="13551">MLNLKSFIVNGELIIDKPHWYQLKNSHDIQELKDAISDAIEGLDLPLVEITEEEAKHDFNDLVKFDARTLLNKNSLYSKADYKYDLSHWYIKNSNVGRKASNYFHQFARWKVQHA</sequence>